<feature type="coiled-coil region" evidence="5">
    <location>
        <begin position="57"/>
        <end position="91"/>
    </location>
</feature>
<feature type="region of interest" description="Disordered" evidence="6">
    <location>
        <begin position="22"/>
        <end position="44"/>
    </location>
</feature>
<keyword evidence="5" id="KW-0175">Coiled coil</keyword>
<dbReference type="GO" id="GO:0008234">
    <property type="term" value="F:cysteine-type peptidase activity"/>
    <property type="evidence" value="ECO:0007669"/>
    <property type="project" value="UniProtKB-KW"/>
</dbReference>
<dbReference type="InterPro" id="IPR038765">
    <property type="entry name" value="Papain-like_cys_pep_sf"/>
</dbReference>
<dbReference type="RefSeq" id="WP_196196211.1">
    <property type="nucleotide sequence ID" value="NZ_JADPRT010000010.1"/>
</dbReference>
<dbReference type="EMBL" id="JADPRT010000010">
    <property type="protein sequence ID" value="MBF9071054.1"/>
    <property type="molecule type" value="Genomic_DNA"/>
</dbReference>
<proteinExistence type="inferred from homology"/>
<dbReference type="GO" id="GO:0006508">
    <property type="term" value="P:proteolysis"/>
    <property type="evidence" value="ECO:0007669"/>
    <property type="project" value="UniProtKB-KW"/>
</dbReference>
<dbReference type="InterPro" id="IPR000064">
    <property type="entry name" value="NLP_P60_dom"/>
</dbReference>
<evidence type="ECO:0000256" key="7">
    <source>
        <dbReference type="SAM" id="SignalP"/>
    </source>
</evidence>
<dbReference type="AlphaFoldDB" id="A0A931B4N1"/>
<reference evidence="9" key="1">
    <citation type="submission" date="2020-11" db="EMBL/GenBank/DDBJ databases">
        <title>Isolation and identification of active actinomycetes.</title>
        <authorList>
            <person name="Yu B."/>
        </authorList>
    </citation>
    <scope>NUCLEOTIDE SEQUENCE</scope>
    <source>
        <strain evidence="9">NEAU-YB345</strain>
    </source>
</reference>
<keyword evidence="3" id="KW-0378">Hydrolase</keyword>
<accession>A0A931B4N1</accession>
<keyword evidence="4" id="KW-0788">Thiol protease</keyword>
<evidence type="ECO:0000256" key="5">
    <source>
        <dbReference type="SAM" id="Coils"/>
    </source>
</evidence>
<dbReference type="Pfam" id="PF00877">
    <property type="entry name" value="NLPC_P60"/>
    <property type="match status" value="1"/>
</dbReference>
<keyword evidence="2" id="KW-0645">Protease</keyword>
<name>A0A931B4N1_9ACTN</name>
<keyword evidence="10" id="KW-1185">Reference proteome</keyword>
<sequence>MLSRAAVTVAAATAAMLTAQGGAHADPAPGGTGTAGTSGSLTPDDVQRQVDTLYAQSESAGQQADSAQERAAQLQHRASLLQQTMAEEQATANALAARLGEVATEQYQSGSMDPVMQLLFSAHPADYLSRAASLDEVDAGTADELVQLRGVEREIEQGKAEVLAQYSQLEQVRRSISTAKAEAQRRLGAAQALLGSLTAAQRDQLQQAEDASAQLAAQAADGVLPPDQGPADSAAAAALAAARSVLGSPYVYGATGPGAFDCSGLMYWAWRHGGVSLPRTSQEQAFAGRRVPVSEIRPGDLVIYFGDMHHVGMYAGNGMIIHAPYPGARVRYENMRDMPIAAVVRP</sequence>
<dbReference type="Gene3D" id="3.90.1720.10">
    <property type="entry name" value="endopeptidase domain like (from Nostoc punctiforme)"/>
    <property type="match status" value="1"/>
</dbReference>
<protein>
    <submittedName>
        <fullName evidence="9">C40 family peptidase</fullName>
    </submittedName>
</protein>
<evidence type="ECO:0000256" key="2">
    <source>
        <dbReference type="ARBA" id="ARBA00022670"/>
    </source>
</evidence>
<dbReference type="PROSITE" id="PS51935">
    <property type="entry name" value="NLPC_P60"/>
    <property type="match status" value="1"/>
</dbReference>
<evidence type="ECO:0000259" key="8">
    <source>
        <dbReference type="PROSITE" id="PS51935"/>
    </source>
</evidence>
<organism evidence="9 10">
    <name type="scientific">Streptacidiphilus fuscans</name>
    <dbReference type="NCBI Taxonomy" id="2789292"/>
    <lineage>
        <taxon>Bacteria</taxon>
        <taxon>Bacillati</taxon>
        <taxon>Actinomycetota</taxon>
        <taxon>Actinomycetes</taxon>
        <taxon>Kitasatosporales</taxon>
        <taxon>Streptomycetaceae</taxon>
        <taxon>Streptacidiphilus</taxon>
    </lineage>
</organism>
<dbReference type="PANTHER" id="PTHR47359">
    <property type="entry name" value="PEPTIDOGLYCAN DL-ENDOPEPTIDASE CWLO"/>
    <property type="match status" value="1"/>
</dbReference>
<evidence type="ECO:0000256" key="4">
    <source>
        <dbReference type="ARBA" id="ARBA00022807"/>
    </source>
</evidence>
<dbReference type="PANTHER" id="PTHR47359:SF3">
    <property type="entry name" value="NLP_P60 DOMAIN-CONTAINING PROTEIN-RELATED"/>
    <property type="match status" value="1"/>
</dbReference>
<feature type="signal peptide" evidence="7">
    <location>
        <begin position="1"/>
        <end position="25"/>
    </location>
</feature>
<comment type="similarity">
    <text evidence="1">Belongs to the peptidase C40 family.</text>
</comment>
<comment type="caution">
    <text evidence="9">The sequence shown here is derived from an EMBL/GenBank/DDBJ whole genome shotgun (WGS) entry which is preliminary data.</text>
</comment>
<evidence type="ECO:0000256" key="3">
    <source>
        <dbReference type="ARBA" id="ARBA00022801"/>
    </source>
</evidence>
<dbReference type="SUPFAM" id="SSF54001">
    <property type="entry name" value="Cysteine proteinases"/>
    <property type="match status" value="1"/>
</dbReference>
<evidence type="ECO:0000256" key="1">
    <source>
        <dbReference type="ARBA" id="ARBA00007074"/>
    </source>
</evidence>
<feature type="chain" id="PRO_5037404013" evidence="7">
    <location>
        <begin position="26"/>
        <end position="346"/>
    </location>
</feature>
<evidence type="ECO:0000313" key="9">
    <source>
        <dbReference type="EMBL" id="MBF9071054.1"/>
    </source>
</evidence>
<gene>
    <name evidence="9" type="ORF">I2501_23840</name>
</gene>
<evidence type="ECO:0000256" key="6">
    <source>
        <dbReference type="SAM" id="MobiDB-lite"/>
    </source>
</evidence>
<evidence type="ECO:0000313" key="10">
    <source>
        <dbReference type="Proteomes" id="UP000657385"/>
    </source>
</evidence>
<keyword evidence="7" id="KW-0732">Signal</keyword>
<feature type="domain" description="NlpC/P60" evidence="8">
    <location>
        <begin position="232"/>
        <end position="346"/>
    </location>
</feature>
<dbReference type="Proteomes" id="UP000657385">
    <property type="component" value="Unassembled WGS sequence"/>
</dbReference>
<dbReference type="InterPro" id="IPR051794">
    <property type="entry name" value="PG_Endopeptidase_C40"/>
</dbReference>